<dbReference type="PROSITE" id="PS51841">
    <property type="entry name" value="LTD"/>
    <property type="match status" value="1"/>
</dbReference>
<dbReference type="SUPFAM" id="SSF74853">
    <property type="entry name" value="Lamin A/C globular tail domain"/>
    <property type="match status" value="1"/>
</dbReference>
<protein>
    <recommendedName>
        <fullName evidence="1">LTD domain-containing protein</fullName>
    </recommendedName>
</protein>
<dbReference type="Pfam" id="PF00932">
    <property type="entry name" value="LTD"/>
    <property type="match status" value="1"/>
</dbReference>
<dbReference type="InterPro" id="IPR036415">
    <property type="entry name" value="Lamin_tail_dom_sf"/>
</dbReference>
<dbReference type="InterPro" id="IPR008999">
    <property type="entry name" value="Actin-crosslinking"/>
</dbReference>
<reference evidence="2 3" key="1">
    <citation type="submission" date="2017-07" db="EMBL/GenBank/DDBJ databases">
        <title>Complete Genome Sequence of the cosmetic ferment Vitreoscilla filiformis (ATCC15551).</title>
        <authorList>
            <person name="Contreras S."/>
            <person name="Sagory-Zalkind P."/>
            <person name="Blanquart H."/>
            <person name="Iltis A."/>
            <person name="Morand S.C."/>
        </authorList>
    </citation>
    <scope>NUCLEOTIDE SEQUENCE [LARGE SCALE GENOMIC DNA]</scope>
    <source>
        <strain evidence="2 3">ATCC 15551</strain>
    </source>
</reference>
<sequence length="263" mass="29004">MSTLTLAQYVGKKIRLKSWKGDYLHRPDQPQGVTTWHTGIGNEWTLEAGEDGKVQLKSWKGDCLHRPDQPQGVTTWHTGIGNQWTLEAGEDGKVQLKSWKGDYLHRPDQPQGVTTWHTGIGNQWTLEAVDAIIEEPTPEPDVPTEPPVGADTDVAITHLNYKGEVKQKQSDEFIELTNRGAGVVDVSGWKITSAHSKRQVFIFPAGTRLSAGQSVRVYTNEVHPETGGFSFGSAMAIWNDHDDVATLFNAAGESVSTFAYNNP</sequence>
<evidence type="ECO:0000313" key="2">
    <source>
        <dbReference type="EMBL" id="ASM75920.1"/>
    </source>
</evidence>
<keyword evidence="3" id="KW-1185">Reference proteome</keyword>
<dbReference type="OrthoDB" id="3216799at2"/>
<dbReference type="Gene3D" id="2.60.40.1260">
    <property type="entry name" value="Lamin Tail domain"/>
    <property type="match status" value="1"/>
</dbReference>
<organism evidence="2 3">
    <name type="scientific">Vitreoscilla filiformis</name>
    <dbReference type="NCBI Taxonomy" id="63"/>
    <lineage>
        <taxon>Bacteria</taxon>
        <taxon>Pseudomonadati</taxon>
        <taxon>Pseudomonadota</taxon>
        <taxon>Betaproteobacteria</taxon>
        <taxon>Neisseriales</taxon>
        <taxon>Neisseriaceae</taxon>
        <taxon>Vitreoscilla</taxon>
    </lineage>
</organism>
<dbReference type="RefSeq" id="WP_089415366.1">
    <property type="nucleotide sequence ID" value="NZ_CP022423.1"/>
</dbReference>
<dbReference type="Proteomes" id="UP000199729">
    <property type="component" value="Chromosome"/>
</dbReference>
<dbReference type="SUPFAM" id="SSF50405">
    <property type="entry name" value="Actin-crosslinking proteins"/>
    <property type="match status" value="1"/>
</dbReference>
<evidence type="ECO:0000313" key="3">
    <source>
        <dbReference type="Proteomes" id="UP000199729"/>
    </source>
</evidence>
<feature type="domain" description="LTD" evidence="1">
    <location>
        <begin position="139"/>
        <end position="262"/>
    </location>
</feature>
<dbReference type="EMBL" id="CP022423">
    <property type="protein sequence ID" value="ASM75920.1"/>
    <property type="molecule type" value="Genomic_DNA"/>
</dbReference>
<dbReference type="InterPro" id="IPR001322">
    <property type="entry name" value="Lamin_tail_dom"/>
</dbReference>
<dbReference type="AlphaFoldDB" id="A0A221KAR3"/>
<accession>A0A221KAR3</accession>
<dbReference type="Gene3D" id="2.80.10.50">
    <property type="match status" value="1"/>
</dbReference>
<evidence type="ECO:0000259" key="1">
    <source>
        <dbReference type="PROSITE" id="PS51841"/>
    </source>
</evidence>
<name>A0A221KAR3_VITFI</name>
<dbReference type="KEGG" id="vff:VITFI_CDS0141"/>
<dbReference type="CDD" id="cd00257">
    <property type="entry name" value="beta-trefoil_FSCN-like"/>
    <property type="match status" value="1"/>
</dbReference>
<gene>
    <name evidence="2" type="ORF">VITFI_CDS0141</name>
</gene>
<proteinExistence type="predicted"/>